<dbReference type="InterPro" id="IPR052969">
    <property type="entry name" value="Thr-specific_kinase-like"/>
</dbReference>
<proteinExistence type="predicted"/>
<keyword evidence="3" id="KW-0723">Serine/threonine-protein kinase</keyword>
<evidence type="ECO:0000313" key="8">
    <source>
        <dbReference type="Proteomes" id="UP001152795"/>
    </source>
</evidence>
<reference evidence="7" key="1">
    <citation type="submission" date="2020-04" db="EMBL/GenBank/DDBJ databases">
        <authorList>
            <person name="Alioto T."/>
            <person name="Alioto T."/>
            <person name="Gomez Garrido J."/>
        </authorList>
    </citation>
    <scope>NUCLEOTIDE SEQUENCE</scope>
    <source>
        <strain evidence="7">A484AB</strain>
    </source>
</reference>
<evidence type="ECO:0000256" key="5">
    <source>
        <dbReference type="ARBA" id="ARBA00022729"/>
    </source>
</evidence>
<dbReference type="Gene3D" id="3.30.200.20">
    <property type="entry name" value="Phosphorylase Kinase, domain 1"/>
    <property type="match status" value="1"/>
</dbReference>
<dbReference type="OrthoDB" id="44277at2759"/>
<dbReference type="GO" id="GO:0004674">
    <property type="term" value="F:protein serine/threonine kinase activity"/>
    <property type="evidence" value="ECO:0007669"/>
    <property type="project" value="InterPro"/>
</dbReference>
<name>A0A6S7KMX4_PARCT</name>
<evidence type="ECO:0000256" key="4">
    <source>
        <dbReference type="ARBA" id="ARBA00022679"/>
    </source>
</evidence>
<sequence length="584" mass="65704">MEKPKSECEEPVDTSNMFQKFFADMEKKFKEMLPVDPNSETGEQTMQKFEELKNRMAKLEESASRVPTKTRITEMESDVLAEEARKREIDRVLQLMAAAQAVDLCFLVDCTGSMSSYIQGVKEKIQTIVEKSKKMLPDLNFSVAFVGYRDHCDGAERTVVLNFTASILEFQSFMGSVAATGGGDAPEDVFGGIEEVAKLSWSKQTRILFHIADSPCHGTRFHDPSVADDYPNGDPHGLQIEDLLSKLEQLSIIYWFAKLGNATDLMVQVFQGIMKINQIDLASADDLVGAVAGSISASVNIHEENIGDEVVRDGVTGEVEYKLDPRLPDWSLQEVKNVAVWKNKIPRDLDNFRKPLEVYSESKCSIKIAADPFAEGKLRIAYYGKYASDESGSSLVLKQFKYTSENQFIRYKEQMEIQSVAIALANKFNSIKPAGTRNVQFADVSTVTFTEGEGKSHFAMERYIPGKYIKFNNNAGFVNETAYTATLNAFSHWTYWATRRYLMVVDLQGVKEESSGEVRYVLTDPAIHCRSLRRFGKTNLGPEGMYKFFRTHYCNGICKAMALKFHRYQPTEVYTDFAGATVIA</sequence>
<evidence type="ECO:0000256" key="6">
    <source>
        <dbReference type="ARBA" id="ARBA00022777"/>
    </source>
</evidence>
<dbReference type="InterPro" id="IPR004166">
    <property type="entry name" value="a-kinase_dom"/>
</dbReference>
<dbReference type="InterPro" id="IPR036465">
    <property type="entry name" value="vWFA_dom_sf"/>
</dbReference>
<dbReference type="EMBL" id="CACRXK020015472">
    <property type="protein sequence ID" value="CAB4028412.1"/>
    <property type="molecule type" value="Genomic_DNA"/>
</dbReference>
<evidence type="ECO:0000256" key="3">
    <source>
        <dbReference type="ARBA" id="ARBA00022527"/>
    </source>
</evidence>
<dbReference type="InterPro" id="IPR056861">
    <property type="entry name" value="HMCN1-like_VWA"/>
</dbReference>
<comment type="subcellular location">
    <subcellularLocation>
        <location evidence="1">Secreted</location>
    </subcellularLocation>
</comment>
<evidence type="ECO:0000313" key="7">
    <source>
        <dbReference type="EMBL" id="CAB4028412.1"/>
    </source>
</evidence>
<dbReference type="InterPro" id="IPR011009">
    <property type="entry name" value="Kinase-like_dom_sf"/>
</dbReference>
<keyword evidence="5" id="KW-0732">Signal</keyword>
<gene>
    <name evidence="7" type="ORF">PACLA_8A078566</name>
</gene>
<dbReference type="GO" id="GO:0005524">
    <property type="term" value="F:ATP binding"/>
    <property type="evidence" value="ECO:0007669"/>
    <property type="project" value="InterPro"/>
</dbReference>
<keyword evidence="8" id="KW-1185">Reference proteome</keyword>
<dbReference type="CDD" id="cd00198">
    <property type="entry name" value="vWFA"/>
    <property type="match status" value="1"/>
</dbReference>
<accession>A0A6S7KMX4</accession>
<dbReference type="Pfam" id="PF02816">
    <property type="entry name" value="Alpha_kinase"/>
    <property type="match status" value="1"/>
</dbReference>
<dbReference type="Pfam" id="PF25106">
    <property type="entry name" value="VWA_4"/>
    <property type="match status" value="1"/>
</dbReference>
<keyword evidence="4" id="KW-0808">Transferase</keyword>
<keyword evidence="2" id="KW-0964">Secreted</keyword>
<evidence type="ECO:0000256" key="1">
    <source>
        <dbReference type="ARBA" id="ARBA00004613"/>
    </source>
</evidence>
<dbReference type="PANTHER" id="PTHR47763">
    <property type="entry name" value="ALPHA-PROTEIN KINASE VWKA"/>
    <property type="match status" value="1"/>
</dbReference>
<comment type="caution">
    <text evidence="7">The sequence shown here is derived from an EMBL/GenBank/DDBJ whole genome shotgun (WGS) entry which is preliminary data.</text>
</comment>
<organism evidence="7 8">
    <name type="scientific">Paramuricea clavata</name>
    <name type="common">Red gorgonian</name>
    <name type="synonym">Violescent sea-whip</name>
    <dbReference type="NCBI Taxonomy" id="317549"/>
    <lineage>
        <taxon>Eukaryota</taxon>
        <taxon>Metazoa</taxon>
        <taxon>Cnidaria</taxon>
        <taxon>Anthozoa</taxon>
        <taxon>Octocorallia</taxon>
        <taxon>Malacalcyonacea</taxon>
        <taxon>Plexauridae</taxon>
        <taxon>Paramuricea</taxon>
    </lineage>
</organism>
<dbReference type="Proteomes" id="UP001152795">
    <property type="component" value="Unassembled WGS sequence"/>
</dbReference>
<dbReference type="SUPFAM" id="SSF56112">
    <property type="entry name" value="Protein kinase-like (PK-like)"/>
    <property type="match status" value="1"/>
</dbReference>
<dbReference type="Gene3D" id="3.40.50.410">
    <property type="entry name" value="von Willebrand factor, type A domain"/>
    <property type="match status" value="1"/>
</dbReference>
<dbReference type="SUPFAM" id="SSF53300">
    <property type="entry name" value="vWA-like"/>
    <property type="match status" value="1"/>
</dbReference>
<protein>
    <submittedName>
        <fullName evidence="7">Kinase-like domain-containing</fullName>
    </submittedName>
</protein>
<dbReference type="Gene3D" id="3.20.200.10">
    <property type="entry name" value="MHCK/EF2 kinase"/>
    <property type="match status" value="1"/>
</dbReference>
<evidence type="ECO:0000256" key="2">
    <source>
        <dbReference type="ARBA" id="ARBA00022525"/>
    </source>
</evidence>
<dbReference type="SMART" id="SM00811">
    <property type="entry name" value="Alpha_kinase"/>
    <property type="match status" value="1"/>
</dbReference>
<dbReference type="PROSITE" id="PS51158">
    <property type="entry name" value="ALPHA_KINASE"/>
    <property type="match status" value="1"/>
</dbReference>
<dbReference type="AlphaFoldDB" id="A0A6S7KMX4"/>
<dbReference type="PANTHER" id="PTHR47763:SF4">
    <property type="entry name" value="ALPHA-PROTEIN KINASE VWKA"/>
    <property type="match status" value="1"/>
</dbReference>
<keyword evidence="6 7" id="KW-0418">Kinase</keyword>